<dbReference type="STRING" id="349521.HCH_06620"/>
<dbReference type="CDD" id="cd07730">
    <property type="entry name" value="metallo-hydrolase-like_MBL-fold"/>
    <property type="match status" value="1"/>
</dbReference>
<protein>
    <submittedName>
        <fullName evidence="7">Zn-dependent Hydrolase, including glyoxylases</fullName>
    </submittedName>
</protein>
<dbReference type="PANTHER" id="PTHR42978">
    <property type="entry name" value="QUORUM-QUENCHING LACTONASE YTNP-RELATED-RELATED"/>
    <property type="match status" value="1"/>
</dbReference>
<keyword evidence="5" id="KW-0732">Signal</keyword>
<feature type="signal peptide" evidence="5">
    <location>
        <begin position="1"/>
        <end position="35"/>
    </location>
</feature>
<keyword evidence="2" id="KW-0479">Metal-binding</keyword>
<dbReference type="PANTHER" id="PTHR42978:SF3">
    <property type="entry name" value="BLR3078 PROTEIN"/>
    <property type="match status" value="1"/>
</dbReference>
<evidence type="ECO:0000313" key="7">
    <source>
        <dbReference type="EMBL" id="ABC33254.1"/>
    </source>
</evidence>
<evidence type="ECO:0000256" key="1">
    <source>
        <dbReference type="ARBA" id="ARBA00007749"/>
    </source>
</evidence>
<evidence type="ECO:0000256" key="4">
    <source>
        <dbReference type="ARBA" id="ARBA00022833"/>
    </source>
</evidence>
<evidence type="ECO:0000256" key="3">
    <source>
        <dbReference type="ARBA" id="ARBA00022801"/>
    </source>
</evidence>
<dbReference type="Pfam" id="PF00753">
    <property type="entry name" value="Lactamase_B"/>
    <property type="match status" value="1"/>
</dbReference>
<comment type="similarity">
    <text evidence="1">Belongs to the metallo-beta-lactamase superfamily.</text>
</comment>
<evidence type="ECO:0000256" key="5">
    <source>
        <dbReference type="SAM" id="SignalP"/>
    </source>
</evidence>
<dbReference type="EMBL" id="CP000155">
    <property type="protein sequence ID" value="ABC33254.1"/>
    <property type="molecule type" value="Genomic_DNA"/>
</dbReference>
<feature type="chain" id="PRO_5004214860" evidence="5">
    <location>
        <begin position="36"/>
        <end position="309"/>
    </location>
</feature>
<dbReference type="eggNOG" id="COG0491">
    <property type="taxonomic scope" value="Bacteria"/>
</dbReference>
<dbReference type="HOGENOM" id="CLU_071024_0_0_6"/>
<dbReference type="InterPro" id="IPR051013">
    <property type="entry name" value="MBL_superfamily_lactonases"/>
</dbReference>
<dbReference type="RefSeq" id="WP_011400306.1">
    <property type="nucleotide sequence ID" value="NC_007645.1"/>
</dbReference>
<dbReference type="Proteomes" id="UP000000238">
    <property type="component" value="Chromosome"/>
</dbReference>
<accession>Q2S7X0</accession>
<dbReference type="SUPFAM" id="SSF56281">
    <property type="entry name" value="Metallo-hydrolase/oxidoreductase"/>
    <property type="match status" value="1"/>
</dbReference>
<feature type="domain" description="Metallo-beta-lactamase" evidence="6">
    <location>
        <begin position="69"/>
        <end position="292"/>
    </location>
</feature>
<sequence length="309" mass="34266">MTLWNPNLRIALATRLLTLGAAMSLQLLLAAPGRAEEISFSYIETGASSGAQEAMVVSSGSWFTRRKLSHGAVLIQHPDGDLLYDTGLGRQVDAQFEVNPWWARALFAYDKGVPVADQLAATTYDVRRLKAIVLSHLHWDHASGVADFPGVPIWVQQKEYDAALEGAPPAFLHSQLEGPNIDWRFLTLGDTEFKGFERSLDVYGDGSVVLVEIPGHTRGQLGLYLTLNAQTRYFFIGDATWTLKGVRDDSPRPGFVRWMANLNDDDGLTQRMVTQLHNLQQVEPDLTIVPAHDELIAADLPHYPEFSSQ</sequence>
<gene>
    <name evidence="7" type="ordered locus">HCH_06620</name>
</gene>
<evidence type="ECO:0000256" key="2">
    <source>
        <dbReference type="ARBA" id="ARBA00022723"/>
    </source>
</evidence>
<evidence type="ECO:0000313" key="8">
    <source>
        <dbReference type="Proteomes" id="UP000000238"/>
    </source>
</evidence>
<dbReference type="AlphaFoldDB" id="Q2S7X0"/>
<keyword evidence="8" id="KW-1185">Reference proteome</keyword>
<dbReference type="SMART" id="SM00849">
    <property type="entry name" value="Lactamase_B"/>
    <property type="match status" value="1"/>
</dbReference>
<reference evidence="7 8" key="1">
    <citation type="journal article" date="2005" name="Nucleic Acids Res.">
        <title>Genomic blueprint of Hahella chejuensis, a marine microbe producing an algicidal agent.</title>
        <authorList>
            <person name="Jeong H."/>
            <person name="Yim J.H."/>
            <person name="Lee C."/>
            <person name="Choi S.-H."/>
            <person name="Park Y.K."/>
            <person name="Yoon S.H."/>
            <person name="Hur C.-G."/>
            <person name="Kang H.-Y."/>
            <person name="Kim D."/>
            <person name="Lee H.H."/>
            <person name="Park K.H."/>
            <person name="Park S.-H."/>
            <person name="Park H.-S."/>
            <person name="Lee H.K."/>
            <person name="Oh T.K."/>
            <person name="Kim J.F."/>
        </authorList>
    </citation>
    <scope>NUCLEOTIDE SEQUENCE [LARGE SCALE GENOMIC DNA]</scope>
    <source>
        <strain evidence="7 8">KCTC 2396</strain>
    </source>
</reference>
<proteinExistence type="inferred from homology"/>
<name>Q2S7X0_HAHCH</name>
<dbReference type="GO" id="GO:0046872">
    <property type="term" value="F:metal ion binding"/>
    <property type="evidence" value="ECO:0007669"/>
    <property type="project" value="UniProtKB-KW"/>
</dbReference>
<dbReference type="KEGG" id="hch:HCH_06620"/>
<keyword evidence="3 7" id="KW-0378">Hydrolase</keyword>
<dbReference type="Gene3D" id="3.60.15.10">
    <property type="entry name" value="Ribonuclease Z/Hydroxyacylglutathione hydrolase-like"/>
    <property type="match status" value="1"/>
</dbReference>
<dbReference type="OrthoDB" id="9803916at2"/>
<keyword evidence="4" id="KW-0862">Zinc</keyword>
<organism evidence="7 8">
    <name type="scientific">Hahella chejuensis (strain KCTC 2396)</name>
    <dbReference type="NCBI Taxonomy" id="349521"/>
    <lineage>
        <taxon>Bacteria</taxon>
        <taxon>Pseudomonadati</taxon>
        <taxon>Pseudomonadota</taxon>
        <taxon>Gammaproteobacteria</taxon>
        <taxon>Oceanospirillales</taxon>
        <taxon>Hahellaceae</taxon>
        <taxon>Hahella</taxon>
    </lineage>
</organism>
<dbReference type="GO" id="GO:0016787">
    <property type="term" value="F:hydrolase activity"/>
    <property type="evidence" value="ECO:0007669"/>
    <property type="project" value="UniProtKB-KW"/>
</dbReference>
<dbReference type="InterPro" id="IPR036866">
    <property type="entry name" value="RibonucZ/Hydroxyglut_hydro"/>
</dbReference>
<evidence type="ECO:0000259" key="6">
    <source>
        <dbReference type="SMART" id="SM00849"/>
    </source>
</evidence>
<dbReference type="InterPro" id="IPR001279">
    <property type="entry name" value="Metallo-B-lactamas"/>
</dbReference>